<evidence type="ECO:0000256" key="1">
    <source>
        <dbReference type="SAM" id="MobiDB-lite"/>
    </source>
</evidence>
<reference evidence="2 3" key="1">
    <citation type="submission" date="2014-06" db="EMBL/GenBank/DDBJ databases">
        <authorList>
            <person name="Bishop-Lilly K.A."/>
            <person name="Broomall S.M."/>
            <person name="Chain P.S."/>
            <person name="Chertkov O."/>
            <person name="Coyne S.R."/>
            <person name="Daligault H.E."/>
            <person name="Davenport K.W."/>
            <person name="Erkkila T."/>
            <person name="Frey K.G."/>
            <person name="Gibbons H.S."/>
            <person name="Gu W."/>
            <person name="Jaissle J."/>
            <person name="Johnson S.L."/>
            <person name="Koroleva G.I."/>
            <person name="Ladner J.T."/>
            <person name="Lo C.-C."/>
            <person name="Minogue T.D."/>
            <person name="Munk C."/>
            <person name="Palacios G.F."/>
            <person name="Redden C.L."/>
            <person name="Rosenzweig C.N."/>
            <person name="Scholz M.B."/>
            <person name="Teshima H."/>
            <person name="Xu Y."/>
        </authorList>
    </citation>
    <scope>NUCLEOTIDE SEQUENCE [LARGE SCALE GENOMIC DNA]</scope>
    <source>
        <strain evidence="2 3">EO147</strain>
    </source>
</reference>
<dbReference type="RefSeq" id="WP_010109053.1">
    <property type="nucleotide sequence ID" value="NZ_CADEQG010000002.1"/>
</dbReference>
<dbReference type="EMBL" id="CP008727">
    <property type="protein sequence ID" value="AIO70787.1"/>
    <property type="molecule type" value="Genomic_DNA"/>
</dbReference>
<dbReference type="GeneID" id="60552723"/>
<dbReference type="KEGG" id="bok:DM82_5346"/>
<name>A0AAI8BEG5_9BURK</name>
<gene>
    <name evidence="2" type="ORF">DM82_5346</name>
</gene>
<dbReference type="AlphaFoldDB" id="A0AAI8BEG5"/>
<proteinExistence type="predicted"/>
<keyword evidence="3" id="KW-1185">Reference proteome</keyword>
<dbReference type="Proteomes" id="UP000029424">
    <property type="component" value="Chromosome 2"/>
</dbReference>
<feature type="compositionally biased region" description="Basic and acidic residues" evidence="1">
    <location>
        <begin position="35"/>
        <end position="49"/>
    </location>
</feature>
<protein>
    <submittedName>
        <fullName evidence="2">Uncharacterized protein</fullName>
    </submittedName>
</protein>
<sequence>MTDHTTPLPEPPADPTRDPEEDALAPPSPGHHHHENPQKPEEPPSKDPV</sequence>
<feature type="region of interest" description="Disordered" evidence="1">
    <location>
        <begin position="1"/>
        <end position="49"/>
    </location>
</feature>
<organism evidence="2 3">
    <name type="scientific">Burkholderia oklahomensis</name>
    <dbReference type="NCBI Taxonomy" id="342113"/>
    <lineage>
        <taxon>Bacteria</taxon>
        <taxon>Pseudomonadati</taxon>
        <taxon>Pseudomonadota</taxon>
        <taxon>Betaproteobacteria</taxon>
        <taxon>Burkholderiales</taxon>
        <taxon>Burkholderiaceae</taxon>
        <taxon>Burkholderia</taxon>
        <taxon>pseudomallei group</taxon>
    </lineage>
</organism>
<accession>A0AAI8BEG5</accession>
<evidence type="ECO:0000313" key="3">
    <source>
        <dbReference type="Proteomes" id="UP000029424"/>
    </source>
</evidence>
<evidence type="ECO:0000313" key="2">
    <source>
        <dbReference type="EMBL" id="AIO70787.1"/>
    </source>
</evidence>